<gene>
    <name evidence="1" type="ORF">L0C25_13600</name>
</gene>
<dbReference type="RefSeq" id="WP_271632198.1">
    <property type="nucleotide sequence ID" value="NZ_CP094970.1"/>
</dbReference>
<dbReference type="InterPro" id="IPR012349">
    <property type="entry name" value="Split_barrel_FMN-bd"/>
</dbReference>
<accession>A0AA46YIV0</accession>
<proteinExistence type="predicted"/>
<protein>
    <submittedName>
        <fullName evidence="1">Pyridoxamine 5'-phosphate oxidase family protein</fullName>
    </submittedName>
</protein>
<dbReference type="SUPFAM" id="SSF50475">
    <property type="entry name" value="FMN-binding split barrel"/>
    <property type="match status" value="1"/>
</dbReference>
<reference evidence="1" key="1">
    <citation type="submission" date="2022-01" db="EMBL/GenBank/DDBJ databases">
        <title>Nocardioidaceae gen. sp. A5X3R13.</title>
        <authorList>
            <person name="Lopez Marin M.A."/>
            <person name="Uhlik O."/>
        </authorList>
    </citation>
    <scope>NUCLEOTIDE SEQUENCE</scope>
    <source>
        <strain evidence="1">A5X3R13</strain>
    </source>
</reference>
<dbReference type="AlphaFoldDB" id="A0AA46YIV0"/>
<evidence type="ECO:0000313" key="1">
    <source>
        <dbReference type="EMBL" id="UYM03585.1"/>
    </source>
</evidence>
<organism evidence="1 2">
    <name type="scientific">Solicola gregarius</name>
    <dbReference type="NCBI Taxonomy" id="2908642"/>
    <lineage>
        <taxon>Bacteria</taxon>
        <taxon>Bacillati</taxon>
        <taxon>Actinomycetota</taxon>
        <taxon>Actinomycetes</taxon>
        <taxon>Propionibacteriales</taxon>
        <taxon>Nocardioidaceae</taxon>
        <taxon>Solicola</taxon>
    </lineage>
</organism>
<dbReference type="KEGG" id="sgrg:L0C25_13600"/>
<keyword evidence="2" id="KW-1185">Reference proteome</keyword>
<name>A0AA46YIV0_9ACTN</name>
<dbReference type="Gene3D" id="2.30.110.10">
    <property type="entry name" value="Electron Transport, Fmn-binding Protein, Chain A"/>
    <property type="match status" value="1"/>
</dbReference>
<dbReference type="EMBL" id="CP094970">
    <property type="protein sequence ID" value="UYM03585.1"/>
    <property type="molecule type" value="Genomic_DNA"/>
</dbReference>
<dbReference type="Proteomes" id="UP001164390">
    <property type="component" value="Chromosome"/>
</dbReference>
<dbReference type="Pfam" id="PF12900">
    <property type="entry name" value="Pyridox_ox_2"/>
    <property type="match status" value="1"/>
</dbReference>
<sequence length="142" mass="15695">MPDDREISGTFEELSWERCEEFLRSAVIGRIAYAGREHIEILPVNYTYQDDSVLLRTSPYGPLAALATGVDGVAFEVDHHEDLTQSGWSVLVAGRVAAVPATDELTALWEQAGPNPWAAGTRNLFLRITPTSITGRLVRRRA</sequence>
<evidence type="ECO:0000313" key="2">
    <source>
        <dbReference type="Proteomes" id="UP001164390"/>
    </source>
</evidence>
<dbReference type="InterPro" id="IPR024747">
    <property type="entry name" value="Pyridox_Oxase-rel"/>
</dbReference>